<proteinExistence type="predicted"/>
<dbReference type="STRING" id="913024.SAMN05421741_12132"/>
<name>A0A1I5ELH5_9FLAO</name>
<organism evidence="1 2">
    <name type="scientific">Paenimyroides ummariense</name>
    <dbReference type="NCBI Taxonomy" id="913024"/>
    <lineage>
        <taxon>Bacteria</taxon>
        <taxon>Pseudomonadati</taxon>
        <taxon>Bacteroidota</taxon>
        <taxon>Flavobacteriia</taxon>
        <taxon>Flavobacteriales</taxon>
        <taxon>Flavobacteriaceae</taxon>
        <taxon>Paenimyroides</taxon>
    </lineage>
</organism>
<sequence>MKKIVFVFAAASLMIACNKKETVTTDKVENTTETAMNYQVFGDSITKDNAITKEEMLAKYESMKPTDTLDVKFTSEIKNTCKKKGCWMTLNLANEKEVFVKFKDYAFFVPKEGAENHTAIVSGKAFIEETSVDQLKHEAKDAGKTQAEIDQITKPSKNYRFMADGVLIAAAK</sequence>
<evidence type="ECO:0000313" key="1">
    <source>
        <dbReference type="EMBL" id="SFO12365.1"/>
    </source>
</evidence>
<dbReference type="RefSeq" id="WP_091525224.1">
    <property type="nucleotide sequence ID" value="NZ_FOVI01000021.1"/>
</dbReference>
<protein>
    <recommendedName>
        <fullName evidence="3">DUF4920 domain-containing protein</fullName>
    </recommendedName>
</protein>
<dbReference type="OrthoDB" id="129527at2"/>
<evidence type="ECO:0000313" key="2">
    <source>
        <dbReference type="Proteomes" id="UP000199036"/>
    </source>
</evidence>
<dbReference type="AlphaFoldDB" id="A0A1I5ELH5"/>
<evidence type="ECO:0008006" key="3">
    <source>
        <dbReference type="Google" id="ProtNLM"/>
    </source>
</evidence>
<dbReference type="EMBL" id="FOVI01000021">
    <property type="protein sequence ID" value="SFO12365.1"/>
    <property type="molecule type" value="Genomic_DNA"/>
</dbReference>
<dbReference type="PROSITE" id="PS51257">
    <property type="entry name" value="PROKAR_LIPOPROTEIN"/>
    <property type="match status" value="1"/>
</dbReference>
<accession>A0A1I5ELH5</accession>
<dbReference type="Proteomes" id="UP000199036">
    <property type="component" value="Unassembled WGS sequence"/>
</dbReference>
<dbReference type="Pfam" id="PF16267">
    <property type="entry name" value="DUF4920"/>
    <property type="match status" value="1"/>
</dbReference>
<dbReference type="InterPro" id="IPR032577">
    <property type="entry name" value="DUF4920"/>
</dbReference>
<gene>
    <name evidence="1" type="ORF">SAMN05421741_12132</name>
</gene>
<keyword evidence="2" id="KW-1185">Reference proteome</keyword>
<reference evidence="2" key="1">
    <citation type="submission" date="2016-10" db="EMBL/GenBank/DDBJ databases">
        <authorList>
            <person name="Varghese N."/>
            <person name="Submissions S."/>
        </authorList>
    </citation>
    <scope>NUCLEOTIDE SEQUENCE [LARGE SCALE GENOMIC DNA]</scope>
    <source>
        <strain evidence="2">DS-12</strain>
    </source>
</reference>